<dbReference type="EMBL" id="LAZR01008126">
    <property type="protein sequence ID" value="KKM80793.1"/>
    <property type="molecule type" value="Genomic_DNA"/>
</dbReference>
<name>A0A0F9KFU5_9ZZZZ</name>
<organism evidence="1">
    <name type="scientific">marine sediment metagenome</name>
    <dbReference type="NCBI Taxonomy" id="412755"/>
    <lineage>
        <taxon>unclassified sequences</taxon>
        <taxon>metagenomes</taxon>
        <taxon>ecological metagenomes</taxon>
    </lineage>
</organism>
<reference evidence="1" key="1">
    <citation type="journal article" date="2015" name="Nature">
        <title>Complex archaea that bridge the gap between prokaryotes and eukaryotes.</title>
        <authorList>
            <person name="Spang A."/>
            <person name="Saw J.H."/>
            <person name="Jorgensen S.L."/>
            <person name="Zaremba-Niedzwiedzka K."/>
            <person name="Martijn J."/>
            <person name="Lind A.E."/>
            <person name="van Eijk R."/>
            <person name="Schleper C."/>
            <person name="Guy L."/>
            <person name="Ettema T.J."/>
        </authorList>
    </citation>
    <scope>NUCLEOTIDE SEQUENCE</scope>
</reference>
<accession>A0A0F9KFU5</accession>
<proteinExistence type="predicted"/>
<comment type="caution">
    <text evidence="1">The sequence shown here is derived from an EMBL/GenBank/DDBJ whole genome shotgun (WGS) entry which is preliminary data.</text>
</comment>
<protein>
    <submittedName>
        <fullName evidence="1">Uncharacterized protein</fullName>
    </submittedName>
</protein>
<dbReference type="AlphaFoldDB" id="A0A0F9KFU5"/>
<sequence>MKKMKKKGPFNIKKLAERYANKLNRKGYYTEVKRRRGRYPSYNVLYRKNKK</sequence>
<gene>
    <name evidence="1" type="ORF">LCGC14_1336170</name>
</gene>
<evidence type="ECO:0000313" key="1">
    <source>
        <dbReference type="EMBL" id="KKM80793.1"/>
    </source>
</evidence>